<dbReference type="EMBL" id="JABFOF010000001">
    <property type="protein sequence ID" value="KAG2409425.1"/>
    <property type="molecule type" value="Genomic_DNA"/>
</dbReference>
<evidence type="ECO:0000313" key="3">
    <source>
        <dbReference type="Proteomes" id="UP000743370"/>
    </source>
</evidence>
<evidence type="ECO:0000256" key="1">
    <source>
        <dbReference type="SAM" id="SignalP"/>
    </source>
</evidence>
<feature type="chain" id="PRO_5035949021" description="Pectinesterase inhibitor domain-containing protein" evidence="1">
    <location>
        <begin position="36"/>
        <end position="102"/>
    </location>
</feature>
<dbReference type="Proteomes" id="UP000743370">
    <property type="component" value="Unassembled WGS sequence"/>
</dbReference>
<reference evidence="2 3" key="1">
    <citation type="submission" date="2020-05" db="EMBL/GenBank/DDBJ databases">
        <title>Vigna angularis (adzuki bean) Var. LongXiaoDou No. 4 denovo assembly.</title>
        <authorList>
            <person name="Xiang H."/>
        </authorList>
    </citation>
    <scope>NUCLEOTIDE SEQUENCE [LARGE SCALE GENOMIC DNA]</scope>
    <source>
        <tissue evidence="2">Leaf</tissue>
    </source>
</reference>
<feature type="signal peptide" evidence="1">
    <location>
        <begin position="1"/>
        <end position="35"/>
    </location>
</feature>
<sequence length="102" mass="11256">MQDKASKMENKRKTLLLLLLLMATPFFYMPNVTEAASDVNFEGHLTHSELVKGPIRKFLSFVVCIRGQRSAEELAGHAVQGATVFLQALMGTERCVGSVTQT</sequence>
<accession>A0A8T0LH29</accession>
<gene>
    <name evidence="2" type="ORF">HKW66_Vig0000900</name>
</gene>
<protein>
    <recommendedName>
        <fullName evidence="4">Pectinesterase inhibitor domain-containing protein</fullName>
    </recommendedName>
</protein>
<name>A0A8T0LH29_PHAAN</name>
<proteinExistence type="predicted"/>
<organism evidence="2 3">
    <name type="scientific">Phaseolus angularis</name>
    <name type="common">Azuki bean</name>
    <name type="synonym">Vigna angularis</name>
    <dbReference type="NCBI Taxonomy" id="3914"/>
    <lineage>
        <taxon>Eukaryota</taxon>
        <taxon>Viridiplantae</taxon>
        <taxon>Streptophyta</taxon>
        <taxon>Embryophyta</taxon>
        <taxon>Tracheophyta</taxon>
        <taxon>Spermatophyta</taxon>
        <taxon>Magnoliopsida</taxon>
        <taxon>eudicotyledons</taxon>
        <taxon>Gunneridae</taxon>
        <taxon>Pentapetalae</taxon>
        <taxon>rosids</taxon>
        <taxon>fabids</taxon>
        <taxon>Fabales</taxon>
        <taxon>Fabaceae</taxon>
        <taxon>Papilionoideae</taxon>
        <taxon>50 kb inversion clade</taxon>
        <taxon>NPAAA clade</taxon>
        <taxon>indigoferoid/millettioid clade</taxon>
        <taxon>Phaseoleae</taxon>
        <taxon>Vigna</taxon>
    </lineage>
</organism>
<evidence type="ECO:0008006" key="4">
    <source>
        <dbReference type="Google" id="ProtNLM"/>
    </source>
</evidence>
<dbReference type="AlphaFoldDB" id="A0A8T0LH29"/>
<keyword evidence="1" id="KW-0732">Signal</keyword>
<evidence type="ECO:0000313" key="2">
    <source>
        <dbReference type="EMBL" id="KAG2409425.1"/>
    </source>
</evidence>
<comment type="caution">
    <text evidence="2">The sequence shown here is derived from an EMBL/GenBank/DDBJ whole genome shotgun (WGS) entry which is preliminary data.</text>
</comment>